<feature type="region of interest" description="Disordered" evidence="1">
    <location>
        <begin position="1"/>
        <end position="23"/>
    </location>
</feature>
<protein>
    <submittedName>
        <fullName evidence="3">Uncharacterized protein</fullName>
    </submittedName>
</protein>
<keyword evidence="2" id="KW-1185">Reference proteome</keyword>
<feature type="compositionally biased region" description="Basic and acidic residues" evidence="1">
    <location>
        <begin position="1"/>
        <end position="15"/>
    </location>
</feature>
<reference evidence="3" key="1">
    <citation type="submission" date="2022-11" db="UniProtKB">
        <authorList>
            <consortium name="WormBaseParasite"/>
        </authorList>
    </citation>
    <scope>IDENTIFICATION</scope>
</reference>
<dbReference type="WBParaSite" id="PSAMB.scaffold611size45706.g7381.t1">
    <property type="protein sequence ID" value="PSAMB.scaffold611size45706.g7381.t1"/>
    <property type="gene ID" value="PSAMB.scaffold611size45706.g7381"/>
</dbReference>
<name>A0A914X238_9BILA</name>
<sequence>MRTRKERGEGEKEMEVSGGGRRVHKEHRRFAFIPIAADAERRENGRGEQNQQFVHRLGADPSAPRGPPTSGVLNAPLCLGRYGRRDVSNSVVVRTASRPKVPLLASTSALFVI</sequence>
<evidence type="ECO:0000313" key="2">
    <source>
        <dbReference type="Proteomes" id="UP000887566"/>
    </source>
</evidence>
<dbReference type="AlphaFoldDB" id="A0A914X238"/>
<organism evidence="2 3">
    <name type="scientific">Plectus sambesii</name>
    <dbReference type="NCBI Taxonomy" id="2011161"/>
    <lineage>
        <taxon>Eukaryota</taxon>
        <taxon>Metazoa</taxon>
        <taxon>Ecdysozoa</taxon>
        <taxon>Nematoda</taxon>
        <taxon>Chromadorea</taxon>
        <taxon>Plectida</taxon>
        <taxon>Plectina</taxon>
        <taxon>Plectoidea</taxon>
        <taxon>Plectidae</taxon>
        <taxon>Plectus</taxon>
    </lineage>
</organism>
<accession>A0A914X238</accession>
<evidence type="ECO:0000256" key="1">
    <source>
        <dbReference type="SAM" id="MobiDB-lite"/>
    </source>
</evidence>
<proteinExistence type="predicted"/>
<evidence type="ECO:0000313" key="3">
    <source>
        <dbReference type="WBParaSite" id="PSAMB.scaffold611size45706.g7381.t1"/>
    </source>
</evidence>
<dbReference type="Proteomes" id="UP000887566">
    <property type="component" value="Unplaced"/>
</dbReference>